<dbReference type="AlphaFoldDB" id="B9T9V2"/>
<protein>
    <submittedName>
        <fullName evidence="1">Uncharacterized protein</fullName>
    </submittedName>
</protein>
<name>B9T9V2_RICCO</name>
<sequence>MLRELELLPIWRARVPAPTSLLAATIVEAVATPLVAEVAVEVVAEPVVEAVTPEVVELEVPVSIEFEQAPQALLPEVNEPLPEVAVELLVQTPWLLYCSQTEDAQSQQLLQNILRALQLPLEVVTLYQQQLVSAQAGGGYPSPAGHAGKSFVKAGSLAGSVFVAGEICGSGGLKKSGLARI</sequence>
<gene>
    <name evidence="1" type="ORF">RCOM_0260670</name>
</gene>
<keyword evidence="2" id="KW-1185">Reference proteome</keyword>
<evidence type="ECO:0000313" key="1">
    <source>
        <dbReference type="EMBL" id="EEF27362.1"/>
    </source>
</evidence>
<dbReference type="EMBL" id="EQ975469">
    <property type="protein sequence ID" value="EEF27362.1"/>
    <property type="molecule type" value="Genomic_DNA"/>
</dbReference>
<dbReference type="Proteomes" id="UP000008311">
    <property type="component" value="Unassembled WGS sequence"/>
</dbReference>
<reference evidence="2" key="1">
    <citation type="journal article" date="2010" name="Nat. Biotechnol.">
        <title>Draft genome sequence of the oilseed species Ricinus communis.</title>
        <authorList>
            <person name="Chan A.P."/>
            <person name="Crabtree J."/>
            <person name="Zhao Q."/>
            <person name="Lorenzi H."/>
            <person name="Orvis J."/>
            <person name="Puiu D."/>
            <person name="Melake-Berhan A."/>
            <person name="Jones K.M."/>
            <person name="Redman J."/>
            <person name="Chen G."/>
            <person name="Cahoon E.B."/>
            <person name="Gedil M."/>
            <person name="Stanke M."/>
            <person name="Haas B.J."/>
            <person name="Wortman J.R."/>
            <person name="Fraser-Liggett C.M."/>
            <person name="Ravel J."/>
            <person name="Rabinowicz P.D."/>
        </authorList>
    </citation>
    <scope>NUCLEOTIDE SEQUENCE [LARGE SCALE GENOMIC DNA]</scope>
    <source>
        <strain evidence="2">cv. Hale</strain>
    </source>
</reference>
<organism evidence="1 2">
    <name type="scientific">Ricinus communis</name>
    <name type="common">Castor bean</name>
    <dbReference type="NCBI Taxonomy" id="3988"/>
    <lineage>
        <taxon>Eukaryota</taxon>
        <taxon>Viridiplantae</taxon>
        <taxon>Streptophyta</taxon>
        <taxon>Embryophyta</taxon>
        <taxon>Tracheophyta</taxon>
        <taxon>Spermatophyta</taxon>
        <taxon>Magnoliopsida</taxon>
        <taxon>eudicotyledons</taxon>
        <taxon>Gunneridae</taxon>
        <taxon>Pentapetalae</taxon>
        <taxon>rosids</taxon>
        <taxon>fabids</taxon>
        <taxon>Malpighiales</taxon>
        <taxon>Euphorbiaceae</taxon>
        <taxon>Acalyphoideae</taxon>
        <taxon>Acalypheae</taxon>
        <taxon>Ricinus</taxon>
    </lineage>
</organism>
<accession>B9T9V2</accession>
<proteinExistence type="predicted"/>
<dbReference type="InParanoid" id="B9T9V2"/>
<evidence type="ECO:0000313" key="2">
    <source>
        <dbReference type="Proteomes" id="UP000008311"/>
    </source>
</evidence>